<dbReference type="OrthoDB" id="4965946at2"/>
<evidence type="ECO:0000313" key="8">
    <source>
        <dbReference type="EMBL" id="KAA8816172.1"/>
    </source>
</evidence>
<keyword evidence="3" id="KW-1003">Cell membrane</keyword>
<evidence type="ECO:0000256" key="7">
    <source>
        <dbReference type="SAM" id="Phobius"/>
    </source>
</evidence>
<dbReference type="EMBL" id="RZOA01000027">
    <property type="protein sequence ID" value="KAA8821506.1"/>
    <property type="molecule type" value="Genomic_DNA"/>
</dbReference>
<feature type="transmembrane region" description="Helical" evidence="7">
    <location>
        <begin position="106"/>
        <end position="124"/>
    </location>
</feature>
<evidence type="ECO:0000313" key="11">
    <source>
        <dbReference type="Proteomes" id="UP000374630"/>
    </source>
</evidence>
<keyword evidence="2" id="KW-0813">Transport</keyword>
<comment type="caution">
    <text evidence="9">The sequence shown here is derived from an EMBL/GenBank/DDBJ whole genome shotgun (WGS) entry which is preliminary data.</text>
</comment>
<evidence type="ECO:0000256" key="1">
    <source>
        <dbReference type="ARBA" id="ARBA00004651"/>
    </source>
</evidence>
<dbReference type="InterPro" id="IPR036259">
    <property type="entry name" value="MFS_trans_sf"/>
</dbReference>
<keyword evidence="5 7" id="KW-1133">Transmembrane helix</keyword>
<dbReference type="EMBL" id="RZNZ01000023">
    <property type="protein sequence ID" value="KAA8816172.1"/>
    <property type="molecule type" value="Genomic_DNA"/>
</dbReference>
<evidence type="ECO:0000256" key="3">
    <source>
        <dbReference type="ARBA" id="ARBA00022475"/>
    </source>
</evidence>
<protein>
    <submittedName>
        <fullName evidence="9">MFS transporter</fullName>
    </submittedName>
</protein>
<dbReference type="Proteomes" id="UP000345527">
    <property type="component" value="Unassembled WGS sequence"/>
</dbReference>
<dbReference type="InterPro" id="IPR011701">
    <property type="entry name" value="MFS"/>
</dbReference>
<keyword evidence="11" id="KW-1185">Reference proteome</keyword>
<dbReference type="GO" id="GO:0005886">
    <property type="term" value="C:plasma membrane"/>
    <property type="evidence" value="ECO:0007669"/>
    <property type="project" value="UniProtKB-SubCell"/>
</dbReference>
<keyword evidence="4 7" id="KW-0812">Transmembrane</keyword>
<feature type="transmembrane region" description="Helical" evidence="7">
    <location>
        <begin position="82"/>
        <end position="100"/>
    </location>
</feature>
<feature type="transmembrane region" description="Helical" evidence="7">
    <location>
        <begin position="322"/>
        <end position="345"/>
    </location>
</feature>
<evidence type="ECO:0000313" key="10">
    <source>
        <dbReference type="Proteomes" id="UP000345527"/>
    </source>
</evidence>
<evidence type="ECO:0000256" key="6">
    <source>
        <dbReference type="ARBA" id="ARBA00023136"/>
    </source>
</evidence>
<reference evidence="10 11" key="1">
    <citation type="journal article" date="2019" name="Syst. Appl. Microbiol.">
        <title>Characterization of Bifidobacterium species in feaces of the Egyptian fruit bat: Description of B. vespertilionis sp. nov. and B. rousetti sp. nov.</title>
        <authorList>
            <person name="Modesto M."/>
            <person name="Satti M."/>
            <person name="Watanabe K."/>
            <person name="Puglisi E."/>
            <person name="Morelli L."/>
            <person name="Huang C.-H."/>
            <person name="Liou J.-S."/>
            <person name="Miyashita M."/>
            <person name="Tamura T."/>
            <person name="Saito S."/>
            <person name="Mori K."/>
            <person name="Huang L."/>
            <person name="Sciavilla P."/>
            <person name="Sandri C."/>
            <person name="Spiezio C."/>
            <person name="Vitali F."/>
            <person name="Cavalieri D."/>
            <person name="Perpetuini G."/>
            <person name="Tofalo R."/>
            <person name="Bonetti A."/>
            <person name="Arita M."/>
            <person name="Mattarelli P."/>
        </authorList>
    </citation>
    <scope>NUCLEOTIDE SEQUENCE [LARGE SCALE GENOMIC DNA]</scope>
    <source>
        <strain evidence="8 11">RST16</strain>
        <strain evidence="9 10">RST8</strain>
    </source>
</reference>
<organism evidence="9 10">
    <name type="scientific">Bifidobacterium vespertilionis</name>
    <dbReference type="NCBI Taxonomy" id="2562524"/>
    <lineage>
        <taxon>Bacteria</taxon>
        <taxon>Bacillati</taxon>
        <taxon>Actinomycetota</taxon>
        <taxon>Actinomycetes</taxon>
        <taxon>Bifidobacteriales</taxon>
        <taxon>Bifidobacteriaceae</taxon>
        <taxon>Bifidobacterium</taxon>
    </lineage>
</organism>
<dbReference type="PANTHER" id="PTHR43266:SF10">
    <property type="entry name" value="BACILYSIN EXPORTER BACE-RELATED"/>
    <property type="match status" value="1"/>
</dbReference>
<evidence type="ECO:0000256" key="5">
    <source>
        <dbReference type="ARBA" id="ARBA00022989"/>
    </source>
</evidence>
<feature type="transmembrane region" description="Helical" evidence="7">
    <location>
        <begin position="294"/>
        <end position="316"/>
    </location>
</feature>
<sequence length="426" mass="45932">MKMRSDETNSLWKGSDYGKWFVADTCTTISESMQGFFMPLIAQALTGSPSTAVLLESLNKWIVTGLRIPGGLIQDQADRKKLLMIEGVVGCLVFVLLGAAGYSGSAGLWVLLLAVVVLAVRDGLLGSTTNVMLRGIVPDHQLPKAMAANSARDSMCDILGGPLASILMQVSQWLPCLVCGVCELMQTVATSRITRYWKKDGDGSQPRRQSSRELWKRAFDGIIWLLKDDFQRRGVFSSAMTSACFNSILLIAVLQQADNDGYLSASTLGVSISLGILVGSLFASRVVDRVNGGVLILLYFLLMGVGSLGAALSGPLWLRCAFLFIALIMLPCGNAVGGGFSALLYSKEYMGRIFAGIALLESGLAALVTFLSGLAVHYWGTKATCIALAICVVVFSLPYLTYRGVMGMPKPDQWEEYIERVGYAKL</sequence>
<feature type="transmembrane region" description="Helical" evidence="7">
    <location>
        <begin position="386"/>
        <end position="402"/>
    </location>
</feature>
<dbReference type="GO" id="GO:0022857">
    <property type="term" value="F:transmembrane transporter activity"/>
    <property type="evidence" value="ECO:0007669"/>
    <property type="project" value="InterPro"/>
</dbReference>
<dbReference type="PANTHER" id="PTHR43266">
    <property type="entry name" value="MACROLIDE-EFFLUX PROTEIN"/>
    <property type="match status" value="1"/>
</dbReference>
<feature type="transmembrane region" description="Helical" evidence="7">
    <location>
        <begin position="261"/>
        <end position="282"/>
    </location>
</feature>
<dbReference type="Gene3D" id="1.20.1250.20">
    <property type="entry name" value="MFS general substrate transporter like domains"/>
    <property type="match status" value="1"/>
</dbReference>
<proteinExistence type="predicted"/>
<evidence type="ECO:0000256" key="2">
    <source>
        <dbReference type="ARBA" id="ARBA00022448"/>
    </source>
</evidence>
<feature type="transmembrane region" description="Helical" evidence="7">
    <location>
        <begin position="235"/>
        <end position="255"/>
    </location>
</feature>
<accession>A0A5J5DSF2</accession>
<dbReference type="Pfam" id="PF07690">
    <property type="entry name" value="MFS_1"/>
    <property type="match status" value="1"/>
</dbReference>
<gene>
    <name evidence="9" type="ORF">EM848_10580</name>
    <name evidence="8" type="ORF">EMO90_11625</name>
</gene>
<dbReference type="CDD" id="cd06173">
    <property type="entry name" value="MFS_MefA_like"/>
    <property type="match status" value="1"/>
</dbReference>
<dbReference type="AlphaFoldDB" id="A0A5J5DSF2"/>
<keyword evidence="6 7" id="KW-0472">Membrane</keyword>
<dbReference type="SUPFAM" id="SSF103473">
    <property type="entry name" value="MFS general substrate transporter"/>
    <property type="match status" value="1"/>
</dbReference>
<evidence type="ECO:0000256" key="4">
    <source>
        <dbReference type="ARBA" id="ARBA00022692"/>
    </source>
</evidence>
<feature type="transmembrane region" description="Helical" evidence="7">
    <location>
        <begin position="357"/>
        <end position="380"/>
    </location>
</feature>
<name>A0A5J5DSF2_9BIFI</name>
<dbReference type="Proteomes" id="UP000374630">
    <property type="component" value="Unassembled WGS sequence"/>
</dbReference>
<comment type="subcellular location">
    <subcellularLocation>
        <location evidence="1">Cell membrane</location>
        <topology evidence="1">Multi-pass membrane protein</topology>
    </subcellularLocation>
</comment>
<evidence type="ECO:0000313" key="9">
    <source>
        <dbReference type="EMBL" id="KAA8821506.1"/>
    </source>
</evidence>